<dbReference type="KEGG" id="dpg:DESPIGER_0547"/>
<sequence>MPDRICRGQNVDGPGGRLRGQAQQREEGQDQEACSRSRAVPGCECVHRINPKMIFKKPSKELSCLSTTDLPASPAGIMLAGRHLGKAFCGRQWQEGTWYGSPVSFWRGGVPGAWAGTRACCVWAGRGPRPCWNGAWPYCGRCARRSGYRAGQGRRLPASVACRTYCRFPAPSAVSMRRWSVPVRGGFRRCWCFRATCRSCIRRCCGGW</sequence>
<dbReference type="EMBL" id="LT630450">
    <property type="protein sequence ID" value="SFV72435.1"/>
    <property type="molecule type" value="Genomic_DNA"/>
</dbReference>
<reference evidence="3" key="1">
    <citation type="submission" date="2016-10" db="EMBL/GenBank/DDBJ databases">
        <authorList>
            <person name="Wegmann U."/>
        </authorList>
    </citation>
    <scope>NUCLEOTIDE SEQUENCE [LARGE SCALE GENOMIC DNA]</scope>
</reference>
<evidence type="ECO:0000313" key="3">
    <source>
        <dbReference type="Proteomes" id="UP000186323"/>
    </source>
</evidence>
<evidence type="ECO:0000256" key="1">
    <source>
        <dbReference type="SAM" id="MobiDB-lite"/>
    </source>
</evidence>
<name>A0A1K1LCJ9_9BACT</name>
<evidence type="ECO:0000313" key="2">
    <source>
        <dbReference type="EMBL" id="SFV72435.1"/>
    </source>
</evidence>
<accession>A0A1K1LCJ9</accession>
<dbReference type="Proteomes" id="UP000186323">
    <property type="component" value="Chromosome I"/>
</dbReference>
<keyword evidence="3" id="KW-1185">Reference proteome</keyword>
<dbReference type="AlphaFoldDB" id="A0A1K1LCJ9"/>
<feature type="region of interest" description="Disordered" evidence="1">
    <location>
        <begin position="1"/>
        <end position="31"/>
    </location>
</feature>
<protein>
    <submittedName>
        <fullName evidence="2">Uncharacterized protein</fullName>
    </submittedName>
</protein>
<gene>
    <name evidence="2" type="ORF">DESPIGER_0547</name>
</gene>
<organism evidence="2 3">
    <name type="scientific">Desulfovibrio piger</name>
    <dbReference type="NCBI Taxonomy" id="901"/>
    <lineage>
        <taxon>Bacteria</taxon>
        <taxon>Pseudomonadati</taxon>
        <taxon>Thermodesulfobacteriota</taxon>
        <taxon>Desulfovibrionia</taxon>
        <taxon>Desulfovibrionales</taxon>
        <taxon>Desulfovibrionaceae</taxon>
        <taxon>Desulfovibrio</taxon>
    </lineage>
</organism>
<proteinExistence type="predicted"/>